<dbReference type="InterPro" id="IPR004118">
    <property type="entry name" value="HEV_TT_vir_Orf2/Gyrovir_Vp2_N"/>
</dbReference>
<evidence type="ECO:0000313" key="4">
    <source>
        <dbReference type="Proteomes" id="UP000682104"/>
    </source>
</evidence>
<proteinExistence type="predicted"/>
<feature type="domain" description="Hepatitis TT virus Orf2/Gyrovirus Vp2 N-terminal" evidence="2">
    <location>
        <begin position="20"/>
        <end position="61"/>
    </location>
</feature>
<evidence type="ECO:0000259" key="2">
    <source>
        <dbReference type="Pfam" id="PF02957"/>
    </source>
</evidence>
<sequence>MTSTPEKGVRWSDKEDRRARKEALWLQSCSQSHAAWCRCGNWTSHIRGVVKTPPCATEGDGTEDTAISGEDAAAVLASLGGGSIAAAGGEDKQCTAGRTSEIPAPVTSLEQYRLLTLPPPTKQHCTPGTWTPVDSLPGTSSCNLSPHLEKTTKPWIPIHRHKKMERKRKQQISPIAAVTGLPPMKKSYRKTVGSRKHAERLKLLLQELDMSDSDVSSISVDSEPGYRSYNQ</sequence>
<accession>A0A348BSQ2</accession>
<organism evidence="3 4">
    <name type="scientific">Paguma larvata torque teno virus</name>
    <dbReference type="NCBI Taxonomy" id="2219036"/>
    <lineage>
        <taxon>Viruses</taxon>
        <taxon>Monodnaviria</taxon>
        <taxon>Shotokuvirae</taxon>
        <taxon>Commensaviricota</taxon>
        <taxon>Cardeaviricetes</taxon>
        <taxon>Sanitavirales</taxon>
        <taxon>Anelloviridae</taxon>
        <taxon>Etatorquevirus</taxon>
        <taxon>Etatorquevirus viver3</taxon>
    </lineage>
</organism>
<keyword evidence="4" id="KW-1185">Reference proteome</keyword>
<feature type="region of interest" description="Disordered" evidence="1">
    <location>
        <begin position="212"/>
        <end position="231"/>
    </location>
</feature>
<reference evidence="3 4" key="1">
    <citation type="journal article" date="2018" name="Virus Res.">
        <title>Identification and whole genome characterization of novel anelloviruses in masked palm civets (Paguma larvata): Segregation into four distinct clades.</title>
        <authorList>
            <person name="Nishizawa T."/>
            <person name="Sugimoto Y."/>
            <person name="Takeda T."/>
            <person name="Kodera Y."/>
            <person name="Hatano Y."/>
            <person name="Takahashi M."/>
            <person name="Okamoto H."/>
        </authorList>
    </citation>
    <scope>NUCLEOTIDE SEQUENCE [LARGE SCALE GENOMIC DNA]</scope>
    <source>
        <strain evidence="3">Pl-TTV9-2</strain>
    </source>
</reference>
<dbReference type="RefSeq" id="YP_010797471.1">
    <property type="nucleotide sequence ID" value="NC_076176.1"/>
</dbReference>
<dbReference type="KEGG" id="vg:80535260"/>
<dbReference type="Pfam" id="PF02957">
    <property type="entry name" value="TT_ORF2-like"/>
    <property type="match status" value="1"/>
</dbReference>
<dbReference type="GeneID" id="80535260"/>
<dbReference type="Proteomes" id="UP000682104">
    <property type="component" value="Segment"/>
</dbReference>
<feature type="compositionally biased region" description="Low complexity" evidence="1">
    <location>
        <begin position="213"/>
        <end position="222"/>
    </location>
</feature>
<evidence type="ECO:0000313" key="3">
    <source>
        <dbReference type="EMBL" id="BBE36939.1"/>
    </source>
</evidence>
<name>A0A348BSQ2_9VIRU</name>
<dbReference type="EMBL" id="LC387543">
    <property type="protein sequence ID" value="BBE36939.1"/>
    <property type="molecule type" value="Genomic_DNA"/>
</dbReference>
<protein>
    <recommendedName>
        <fullName evidence="2">Hepatitis TT virus Orf2/Gyrovirus Vp2 N-terminal domain-containing protein</fullName>
    </recommendedName>
</protein>
<evidence type="ECO:0000256" key="1">
    <source>
        <dbReference type="SAM" id="MobiDB-lite"/>
    </source>
</evidence>